<proteinExistence type="predicted"/>
<dbReference type="InterPro" id="IPR001173">
    <property type="entry name" value="Glyco_trans_2-like"/>
</dbReference>
<dbReference type="Proteomes" id="UP000601055">
    <property type="component" value="Unassembled WGS sequence"/>
</dbReference>
<organism evidence="4 5">
    <name type="scientific">Pedobacter planticolens</name>
    <dbReference type="NCBI Taxonomy" id="2679964"/>
    <lineage>
        <taxon>Bacteria</taxon>
        <taxon>Pseudomonadati</taxon>
        <taxon>Bacteroidota</taxon>
        <taxon>Sphingobacteriia</taxon>
        <taxon>Sphingobacteriales</taxon>
        <taxon>Sphingobacteriaceae</taxon>
        <taxon>Pedobacter</taxon>
    </lineage>
</organism>
<dbReference type="InterPro" id="IPR029044">
    <property type="entry name" value="Nucleotide-diphossugar_trans"/>
</dbReference>
<feature type="domain" description="Glycosyltransferase 2-like" evidence="2">
    <location>
        <begin position="4"/>
        <end position="133"/>
    </location>
</feature>
<dbReference type="SUPFAM" id="SSF53448">
    <property type="entry name" value="Nucleotide-diphospho-sugar transferases"/>
    <property type="match status" value="1"/>
</dbReference>
<evidence type="ECO:0000313" key="5">
    <source>
        <dbReference type="Proteomes" id="UP000601055"/>
    </source>
</evidence>
<dbReference type="AlphaFoldDB" id="A0A923IXH1"/>
<gene>
    <name evidence="4" type="ORF">GM921_16815</name>
</gene>
<reference evidence="4" key="1">
    <citation type="submission" date="2019-11" db="EMBL/GenBank/DDBJ databases">
        <title>Description of Pedobacter sp. LMG 31464T.</title>
        <authorList>
            <person name="Carlier A."/>
            <person name="Qi S."/>
            <person name="Vandamme P."/>
        </authorList>
    </citation>
    <scope>NUCLEOTIDE SEQUENCE</scope>
    <source>
        <strain evidence="4">LMG 31464</strain>
    </source>
</reference>
<keyword evidence="5" id="KW-1185">Reference proteome</keyword>
<accession>A0A923IXH1</accession>
<name>A0A923IXH1_9SPHI</name>
<dbReference type="RefSeq" id="WP_182923784.1">
    <property type="nucleotide sequence ID" value="NZ_WNXD01000002.1"/>
</dbReference>
<dbReference type="PANTHER" id="PTHR43685">
    <property type="entry name" value="GLYCOSYLTRANSFERASE"/>
    <property type="match status" value="1"/>
</dbReference>
<keyword evidence="1" id="KW-0808">Transferase</keyword>
<dbReference type="InterPro" id="IPR027791">
    <property type="entry name" value="Galactosyl_T_C"/>
</dbReference>
<dbReference type="PANTHER" id="PTHR43685:SF3">
    <property type="entry name" value="SLR2126 PROTEIN"/>
    <property type="match status" value="1"/>
</dbReference>
<protein>
    <submittedName>
        <fullName evidence="4">Glycosyltransferase</fullName>
    </submittedName>
</protein>
<sequence>MKVSLIIATYNWPQALELAILSAFKQSRLPDEIIIADDGSTDDTRLEINKLAEKSKILIIHLWQEDNGFQKTSILNKAFAKSTGDYIIQIDGDIILHHHFIKDHLGLAKKNAFIQGGRVLLGPEISSKILSNKNINISIFDGDIKRKKDGIRFLALSNFIAAGYRNRHPKYFARGANMSFWREDLLLTNGYNEDFSGWGHEDSELTIRLMNAGKQKLQLKFGGIAYHIYHKEEASKKHDQQNKELLENTVKSGIIFTPKGLNQYLDA</sequence>
<dbReference type="InterPro" id="IPR050834">
    <property type="entry name" value="Glycosyltransf_2"/>
</dbReference>
<dbReference type="Pfam" id="PF00535">
    <property type="entry name" value="Glycos_transf_2"/>
    <property type="match status" value="1"/>
</dbReference>
<evidence type="ECO:0000259" key="3">
    <source>
        <dbReference type="Pfam" id="PF02709"/>
    </source>
</evidence>
<evidence type="ECO:0000313" key="4">
    <source>
        <dbReference type="EMBL" id="MBB2147164.1"/>
    </source>
</evidence>
<dbReference type="GO" id="GO:0016740">
    <property type="term" value="F:transferase activity"/>
    <property type="evidence" value="ECO:0007669"/>
    <property type="project" value="UniProtKB-KW"/>
</dbReference>
<dbReference type="EMBL" id="WNXD01000002">
    <property type="protein sequence ID" value="MBB2147164.1"/>
    <property type="molecule type" value="Genomic_DNA"/>
</dbReference>
<evidence type="ECO:0000256" key="1">
    <source>
        <dbReference type="ARBA" id="ARBA00022679"/>
    </source>
</evidence>
<comment type="caution">
    <text evidence="4">The sequence shown here is derived from an EMBL/GenBank/DDBJ whole genome shotgun (WGS) entry which is preliminary data.</text>
</comment>
<dbReference type="Pfam" id="PF02709">
    <property type="entry name" value="Glyco_transf_7C"/>
    <property type="match status" value="1"/>
</dbReference>
<evidence type="ECO:0000259" key="2">
    <source>
        <dbReference type="Pfam" id="PF00535"/>
    </source>
</evidence>
<dbReference type="Gene3D" id="3.90.550.10">
    <property type="entry name" value="Spore Coat Polysaccharide Biosynthesis Protein SpsA, Chain A"/>
    <property type="match status" value="1"/>
</dbReference>
<dbReference type="CDD" id="cd06420">
    <property type="entry name" value="GT2_Chondriotin_Pol_N"/>
    <property type="match status" value="1"/>
</dbReference>
<feature type="domain" description="Galactosyltransferase C-terminal" evidence="3">
    <location>
        <begin position="162"/>
        <end position="231"/>
    </location>
</feature>